<dbReference type="EMBL" id="NBUC01000114">
    <property type="protein sequence ID" value="PLT99054.1"/>
    <property type="molecule type" value="Genomic_DNA"/>
</dbReference>
<gene>
    <name evidence="3" type="ORF">BMJ33_24255</name>
</gene>
<evidence type="ECO:0008006" key="5">
    <source>
        <dbReference type="Google" id="ProtNLM"/>
    </source>
</evidence>
<dbReference type="InterPro" id="IPR018648">
    <property type="entry name" value="DUF2076"/>
</dbReference>
<name>A0ABX4TG97_9HYPH</name>
<feature type="compositionally biased region" description="Acidic residues" evidence="2">
    <location>
        <begin position="169"/>
        <end position="185"/>
    </location>
</feature>
<dbReference type="Pfam" id="PF09849">
    <property type="entry name" value="DUF2076"/>
    <property type="match status" value="1"/>
</dbReference>
<organism evidence="3 4">
    <name type="scientific">Sinorhizobium medicae</name>
    <dbReference type="NCBI Taxonomy" id="110321"/>
    <lineage>
        <taxon>Bacteria</taxon>
        <taxon>Pseudomonadati</taxon>
        <taxon>Pseudomonadota</taxon>
        <taxon>Alphaproteobacteria</taxon>
        <taxon>Hyphomicrobiales</taxon>
        <taxon>Rhizobiaceae</taxon>
        <taxon>Sinorhizobium/Ensifer group</taxon>
        <taxon>Sinorhizobium</taxon>
    </lineage>
</organism>
<sequence length="185" mass="19552">MDRNDRQAIEDLFERLADVERQSPPRDVEAEAYIREQIMRQPGAPYFMAQTIVVQEQALNAAQARIEELEREVASRQTAAGGLLSGLFGDSRQPSRTAGSVPHVGRADAEASRQPFKQRAGGGFLAGAAQTAMGVAGGMLLGNMIAGMFGGSDAEAAQPQTDGTKAADASEDPGVDEGDFGDIEL</sequence>
<feature type="region of interest" description="Disordered" evidence="2">
    <location>
        <begin position="150"/>
        <end position="185"/>
    </location>
</feature>
<proteinExistence type="predicted"/>
<comment type="caution">
    <text evidence="3">The sequence shown here is derived from an EMBL/GenBank/DDBJ whole genome shotgun (WGS) entry which is preliminary data.</text>
</comment>
<dbReference type="RefSeq" id="WP_101779720.1">
    <property type="nucleotide sequence ID" value="NZ_NBUC01000114.1"/>
</dbReference>
<evidence type="ECO:0000313" key="4">
    <source>
        <dbReference type="Proteomes" id="UP001190825"/>
    </source>
</evidence>
<keyword evidence="4" id="KW-1185">Reference proteome</keyword>
<feature type="region of interest" description="Disordered" evidence="2">
    <location>
        <begin position="85"/>
        <end position="115"/>
    </location>
</feature>
<reference evidence="3 4" key="1">
    <citation type="journal article" date="2018" name="FEMS Microbiol. Ecol.">
        <title>Co-invading symbiotic mutualists of Medicago polymorpha retain high ancestral diversity and contain diverse accessory genomes.</title>
        <authorList>
            <person name="Porter S.S."/>
            <person name="Faber-Hammond J.J."/>
            <person name="Friesen M.L."/>
        </authorList>
    </citation>
    <scope>NUCLEOTIDE SEQUENCE [LARGE SCALE GENOMIC DNA]</scope>
    <source>
        <strain evidence="3 4">Str16</strain>
    </source>
</reference>
<evidence type="ECO:0000256" key="2">
    <source>
        <dbReference type="SAM" id="MobiDB-lite"/>
    </source>
</evidence>
<accession>A0ABX4TG97</accession>
<dbReference type="Proteomes" id="UP001190825">
    <property type="component" value="Unassembled WGS sequence"/>
</dbReference>
<protein>
    <recommendedName>
        <fullName evidence="5">DUF2076 domain-containing protein</fullName>
    </recommendedName>
</protein>
<evidence type="ECO:0000256" key="1">
    <source>
        <dbReference type="SAM" id="Coils"/>
    </source>
</evidence>
<feature type="coiled-coil region" evidence="1">
    <location>
        <begin position="52"/>
        <end position="79"/>
    </location>
</feature>
<keyword evidence="1" id="KW-0175">Coiled coil</keyword>
<evidence type="ECO:0000313" key="3">
    <source>
        <dbReference type="EMBL" id="PLT99054.1"/>
    </source>
</evidence>